<dbReference type="PROSITE" id="PS50071">
    <property type="entry name" value="HOMEOBOX_2"/>
    <property type="match status" value="1"/>
</dbReference>
<dbReference type="InterPro" id="IPR001356">
    <property type="entry name" value="HD"/>
</dbReference>
<feature type="region of interest" description="Disordered" evidence="6">
    <location>
        <begin position="120"/>
        <end position="209"/>
    </location>
</feature>
<feature type="region of interest" description="Disordered" evidence="6">
    <location>
        <begin position="16"/>
        <end position="55"/>
    </location>
</feature>
<evidence type="ECO:0000313" key="9">
    <source>
        <dbReference type="Proteomes" id="UP001233172"/>
    </source>
</evidence>
<feature type="compositionally biased region" description="Acidic residues" evidence="6">
    <location>
        <begin position="375"/>
        <end position="386"/>
    </location>
</feature>
<dbReference type="Pfam" id="PF00046">
    <property type="entry name" value="Homeodomain"/>
    <property type="match status" value="1"/>
</dbReference>
<dbReference type="SUPFAM" id="SSF46689">
    <property type="entry name" value="Homeodomain-like"/>
    <property type="match status" value="1"/>
</dbReference>
<protein>
    <submittedName>
        <fullName evidence="8">Homeobox protein Hox-A2</fullName>
    </submittedName>
</protein>
<name>A0AAD8BX38_BIOPF</name>
<keyword evidence="2 4" id="KW-0371">Homeobox</keyword>
<dbReference type="PROSITE" id="PS00027">
    <property type="entry name" value="HOMEOBOX_1"/>
    <property type="match status" value="1"/>
</dbReference>
<dbReference type="GO" id="GO:1990837">
    <property type="term" value="F:sequence-specific double-stranded DNA binding"/>
    <property type="evidence" value="ECO:0007669"/>
    <property type="project" value="TreeGrafter"/>
</dbReference>
<gene>
    <name evidence="8" type="ORF">Bpfe_008367</name>
</gene>
<feature type="region of interest" description="Disordered" evidence="6">
    <location>
        <begin position="371"/>
        <end position="402"/>
    </location>
</feature>
<evidence type="ECO:0000256" key="5">
    <source>
        <dbReference type="RuleBase" id="RU000682"/>
    </source>
</evidence>
<organism evidence="8 9">
    <name type="scientific">Biomphalaria pfeifferi</name>
    <name type="common">Bloodfluke planorb</name>
    <name type="synonym">Freshwater snail</name>
    <dbReference type="NCBI Taxonomy" id="112525"/>
    <lineage>
        <taxon>Eukaryota</taxon>
        <taxon>Metazoa</taxon>
        <taxon>Spiralia</taxon>
        <taxon>Lophotrochozoa</taxon>
        <taxon>Mollusca</taxon>
        <taxon>Gastropoda</taxon>
        <taxon>Heterobranchia</taxon>
        <taxon>Euthyneura</taxon>
        <taxon>Panpulmonata</taxon>
        <taxon>Hygrophila</taxon>
        <taxon>Lymnaeoidea</taxon>
        <taxon>Planorbidae</taxon>
        <taxon>Biomphalaria</taxon>
    </lineage>
</organism>
<dbReference type="Gene3D" id="1.10.10.60">
    <property type="entry name" value="Homeodomain-like"/>
    <property type="match status" value="1"/>
</dbReference>
<dbReference type="InterPro" id="IPR017970">
    <property type="entry name" value="Homeobox_CS"/>
</dbReference>
<evidence type="ECO:0000259" key="7">
    <source>
        <dbReference type="PROSITE" id="PS50071"/>
    </source>
</evidence>
<sequence length="402" mass="44399">MSRSFYVDSLIVKMPATSSRESSPAESPPSHMQPMMTPRTPLLPTRSRHDQGPGQLHISPVPTPGIACYTRHHPADLFGAFCCPLCVHMSAPPTGLSHHTLAAHGMASAQLMSTAHVMSSHMTPTSMSAHRIRRSLSPPGMAPQYTSPYDRSPVNLSGKAHSTDIVRKREKSPLPPQSNPVAPSLSQRKRSKCEPSVNGPSDDLPSSKRMRTAFTSTQLLELERAFSTNMYLSRLRRIEIATCLNLSEKQVKIWFQNRRVKHKKEGPDGEEAGAVVCKCLRVCSNHSKKSQLRETAEELKTSEQVAESRQLHSDGSQVRFSQLPLDMGSHSDSHSRPCSAASLCDRKTNNERYYESEKASSNCGQVLATCQESNNGEDSDGEDEYIDVMSRPDLSVFKSEDV</sequence>
<dbReference type="CDD" id="cd00086">
    <property type="entry name" value="homeodomain"/>
    <property type="match status" value="1"/>
</dbReference>
<dbReference type="GO" id="GO:0005634">
    <property type="term" value="C:nucleus"/>
    <property type="evidence" value="ECO:0007669"/>
    <property type="project" value="UniProtKB-SubCell"/>
</dbReference>
<feature type="compositionally biased region" description="Low complexity" evidence="6">
    <location>
        <begin position="16"/>
        <end position="45"/>
    </location>
</feature>
<proteinExistence type="predicted"/>
<evidence type="ECO:0000256" key="4">
    <source>
        <dbReference type="PROSITE-ProRule" id="PRU00108"/>
    </source>
</evidence>
<dbReference type="GO" id="GO:0000981">
    <property type="term" value="F:DNA-binding transcription factor activity, RNA polymerase II-specific"/>
    <property type="evidence" value="ECO:0007669"/>
    <property type="project" value="InterPro"/>
</dbReference>
<dbReference type="PANTHER" id="PTHR47421:SF2">
    <property type="entry name" value="GS HOMEOBOX 1"/>
    <property type="match status" value="1"/>
</dbReference>
<evidence type="ECO:0000256" key="2">
    <source>
        <dbReference type="ARBA" id="ARBA00023155"/>
    </source>
</evidence>
<dbReference type="InterPro" id="IPR020479">
    <property type="entry name" value="HD_metazoa"/>
</dbReference>
<evidence type="ECO:0000256" key="6">
    <source>
        <dbReference type="SAM" id="MobiDB-lite"/>
    </source>
</evidence>
<dbReference type="PANTHER" id="PTHR47421">
    <property type="entry name" value="GS HOMEOBOX 2"/>
    <property type="match status" value="1"/>
</dbReference>
<dbReference type="AlphaFoldDB" id="A0AAD8BX38"/>
<dbReference type="SMART" id="SM00389">
    <property type="entry name" value="HOX"/>
    <property type="match status" value="1"/>
</dbReference>
<dbReference type="Proteomes" id="UP001233172">
    <property type="component" value="Unassembled WGS sequence"/>
</dbReference>
<comment type="caution">
    <text evidence="8">The sequence shown here is derived from an EMBL/GenBank/DDBJ whole genome shotgun (WGS) entry which is preliminary data.</text>
</comment>
<keyword evidence="3 4" id="KW-0539">Nucleus</keyword>
<evidence type="ECO:0000313" key="8">
    <source>
        <dbReference type="EMBL" id="KAK0062266.1"/>
    </source>
</evidence>
<evidence type="ECO:0000256" key="1">
    <source>
        <dbReference type="ARBA" id="ARBA00023125"/>
    </source>
</evidence>
<feature type="domain" description="Homeobox" evidence="7">
    <location>
        <begin position="205"/>
        <end position="265"/>
    </location>
</feature>
<accession>A0AAD8BX38</accession>
<keyword evidence="1 4" id="KW-0238">DNA-binding</keyword>
<dbReference type="EMBL" id="JASAOG010000026">
    <property type="protein sequence ID" value="KAK0062266.1"/>
    <property type="molecule type" value="Genomic_DNA"/>
</dbReference>
<keyword evidence="9" id="KW-1185">Reference proteome</keyword>
<dbReference type="InterPro" id="IPR009057">
    <property type="entry name" value="Homeodomain-like_sf"/>
</dbReference>
<reference evidence="8" key="1">
    <citation type="journal article" date="2023" name="PLoS Negl. Trop. Dis.">
        <title>A genome sequence for Biomphalaria pfeifferi, the major vector snail for the human-infecting parasite Schistosoma mansoni.</title>
        <authorList>
            <person name="Bu L."/>
            <person name="Lu L."/>
            <person name="Laidemitt M.R."/>
            <person name="Zhang S.M."/>
            <person name="Mutuku M."/>
            <person name="Mkoji G."/>
            <person name="Steinauer M."/>
            <person name="Loker E.S."/>
        </authorList>
    </citation>
    <scope>NUCLEOTIDE SEQUENCE</scope>
    <source>
        <strain evidence="8">KasaAsao</strain>
    </source>
</reference>
<dbReference type="InterPro" id="IPR042191">
    <property type="entry name" value="GSH1/2"/>
</dbReference>
<evidence type="ECO:0000256" key="3">
    <source>
        <dbReference type="ARBA" id="ARBA00023242"/>
    </source>
</evidence>
<dbReference type="PRINTS" id="PR00024">
    <property type="entry name" value="HOMEOBOX"/>
</dbReference>
<comment type="subcellular location">
    <subcellularLocation>
        <location evidence="4 5">Nucleus</location>
    </subcellularLocation>
</comment>
<reference evidence="8" key="2">
    <citation type="submission" date="2023-04" db="EMBL/GenBank/DDBJ databases">
        <authorList>
            <person name="Bu L."/>
            <person name="Lu L."/>
            <person name="Laidemitt M.R."/>
            <person name="Zhang S.M."/>
            <person name="Mutuku M."/>
            <person name="Mkoji G."/>
            <person name="Steinauer M."/>
            <person name="Loker E.S."/>
        </authorList>
    </citation>
    <scope>NUCLEOTIDE SEQUENCE</scope>
    <source>
        <strain evidence="8">KasaAsao</strain>
        <tissue evidence="8">Whole Snail</tissue>
    </source>
</reference>
<feature type="DNA-binding region" description="Homeobox" evidence="4">
    <location>
        <begin position="207"/>
        <end position="266"/>
    </location>
</feature>